<keyword evidence="3" id="KW-0281">Fimbrium</keyword>
<comment type="similarity">
    <text evidence="1 3">Belongs to the N-Me-Phe pilin family.</text>
</comment>
<sequence length="142" mass="15375">MNLIKKTGFTLIEMMIALAIVGIFASMAVTSYMTHNIRHQVAEGFKLAGGIQTAISQYYVRGWSMPADMDALRLPPATGEYVANIDQAHGTITITYGNNAMSRIANGKVTLKATDNNNGNVIWSCTPDGTIIVKEYLPSSCN</sequence>
<evidence type="ECO:0000256" key="1">
    <source>
        <dbReference type="ARBA" id="ARBA00005233"/>
    </source>
</evidence>
<dbReference type="SUPFAM" id="SSF54523">
    <property type="entry name" value="Pili subunits"/>
    <property type="match status" value="1"/>
</dbReference>
<dbReference type="InterPro" id="IPR045584">
    <property type="entry name" value="Pilin-like"/>
</dbReference>
<evidence type="ECO:0000256" key="4">
    <source>
        <dbReference type="SAM" id="Phobius"/>
    </source>
</evidence>
<keyword evidence="4" id="KW-1133">Transmembrane helix</keyword>
<keyword evidence="4" id="KW-0812">Transmembrane</keyword>
<evidence type="ECO:0000313" key="6">
    <source>
        <dbReference type="Proteomes" id="UP000473470"/>
    </source>
</evidence>
<dbReference type="EMBL" id="VZOK01000004">
    <property type="protein sequence ID" value="KAB0640657.1"/>
    <property type="molecule type" value="Genomic_DNA"/>
</dbReference>
<dbReference type="Pfam" id="PF07963">
    <property type="entry name" value="N_methyl"/>
    <property type="match status" value="1"/>
</dbReference>
<feature type="transmembrane region" description="Helical" evidence="4">
    <location>
        <begin position="12"/>
        <end position="33"/>
    </location>
</feature>
<dbReference type="Gene3D" id="3.30.700.10">
    <property type="entry name" value="Glycoprotein, Type 4 Pilin"/>
    <property type="match status" value="1"/>
</dbReference>
<dbReference type="NCBIfam" id="TIGR02532">
    <property type="entry name" value="IV_pilin_GFxxxE"/>
    <property type="match status" value="1"/>
</dbReference>
<gene>
    <name evidence="5" type="ORF">F7R25_03945</name>
</gene>
<reference evidence="5 6" key="1">
    <citation type="submission" date="2019-09" db="EMBL/GenBank/DDBJ databases">
        <title>Draft genome sequences of 48 bacterial type strains from the CCUG.</title>
        <authorList>
            <person name="Tunovic T."/>
            <person name="Pineiro-Iglesias B."/>
            <person name="Unosson C."/>
            <person name="Inganas E."/>
            <person name="Ohlen M."/>
            <person name="Cardew S."/>
            <person name="Jensie-Markopoulos S."/>
            <person name="Salva-Serra F."/>
            <person name="Jaen-Luchoro D."/>
            <person name="Karlsson R."/>
            <person name="Svensson-Stadler L."/>
            <person name="Chun J."/>
            <person name="Moore E."/>
        </authorList>
    </citation>
    <scope>NUCLEOTIDE SEQUENCE [LARGE SCALE GENOMIC DNA]</scope>
    <source>
        <strain evidence="5 6">CCUG 65686</strain>
    </source>
</reference>
<dbReference type="RefSeq" id="WP_150998383.1">
    <property type="nucleotide sequence ID" value="NZ_CABVPM010000001.1"/>
</dbReference>
<evidence type="ECO:0000256" key="2">
    <source>
        <dbReference type="ARBA" id="ARBA00022481"/>
    </source>
</evidence>
<dbReference type="Proteomes" id="UP000473470">
    <property type="component" value="Unassembled WGS sequence"/>
</dbReference>
<dbReference type="GO" id="GO:0009289">
    <property type="term" value="C:pilus"/>
    <property type="evidence" value="ECO:0007669"/>
    <property type="project" value="InterPro"/>
</dbReference>
<dbReference type="GO" id="GO:0007155">
    <property type="term" value="P:cell adhesion"/>
    <property type="evidence" value="ECO:0007669"/>
    <property type="project" value="InterPro"/>
</dbReference>
<dbReference type="AlphaFoldDB" id="A0A6L3N621"/>
<keyword evidence="2" id="KW-0488">Methylation</keyword>
<keyword evidence="4" id="KW-0472">Membrane</keyword>
<dbReference type="PROSITE" id="PS00409">
    <property type="entry name" value="PROKAR_NTER_METHYL"/>
    <property type="match status" value="1"/>
</dbReference>
<accession>A0A6L3N621</accession>
<proteinExistence type="inferred from homology"/>
<dbReference type="InterPro" id="IPR012902">
    <property type="entry name" value="N_methyl_site"/>
</dbReference>
<dbReference type="Pfam" id="PF00114">
    <property type="entry name" value="Pilin"/>
    <property type="match status" value="1"/>
</dbReference>
<evidence type="ECO:0000256" key="3">
    <source>
        <dbReference type="RuleBase" id="RU000389"/>
    </source>
</evidence>
<dbReference type="InterPro" id="IPR001082">
    <property type="entry name" value="Pilin"/>
</dbReference>
<name>A0A6L3N621_9BURK</name>
<protein>
    <submittedName>
        <fullName evidence="5">Prepilin-type N-terminal cleavage/methylation domain-containing protein</fullName>
    </submittedName>
</protein>
<evidence type="ECO:0000313" key="5">
    <source>
        <dbReference type="EMBL" id="KAB0640657.1"/>
    </source>
</evidence>
<comment type="caution">
    <text evidence="5">The sequence shown here is derived from an EMBL/GenBank/DDBJ whole genome shotgun (WGS) entry which is preliminary data.</text>
</comment>
<organism evidence="5 6">
    <name type="scientific">Burkholderia stagnalis</name>
    <dbReference type="NCBI Taxonomy" id="1503054"/>
    <lineage>
        <taxon>Bacteria</taxon>
        <taxon>Pseudomonadati</taxon>
        <taxon>Pseudomonadota</taxon>
        <taxon>Betaproteobacteria</taxon>
        <taxon>Burkholderiales</taxon>
        <taxon>Burkholderiaceae</taxon>
        <taxon>Burkholderia</taxon>
        <taxon>Burkholderia cepacia complex</taxon>
    </lineage>
</organism>